<dbReference type="AlphaFoldDB" id="E6WS56"/>
<dbReference type="STRING" id="743721.Psesu_1155"/>
<evidence type="ECO:0000256" key="3">
    <source>
        <dbReference type="ARBA" id="ARBA00022801"/>
    </source>
</evidence>
<comment type="catalytic activity">
    <reaction evidence="1">
        <text>Hydrolyzes the link between N-acetylmuramoyl residues and L-amino acid residues in certain cell-wall glycopeptides.</text>
        <dbReference type="EC" id="3.5.1.28"/>
    </reaction>
</comment>
<dbReference type="GO" id="GO:0030288">
    <property type="term" value="C:outer membrane-bounded periplasmic space"/>
    <property type="evidence" value="ECO:0007669"/>
    <property type="project" value="TreeGrafter"/>
</dbReference>
<reference evidence="5 6" key="1">
    <citation type="submission" date="2011-01" db="EMBL/GenBank/DDBJ databases">
        <title>Complete sequence of Pseudoxanthomonas suwonensis 11-1.</title>
        <authorList>
            <consortium name="US DOE Joint Genome Institute"/>
            <person name="Lucas S."/>
            <person name="Copeland A."/>
            <person name="Lapidus A."/>
            <person name="Cheng J.-F."/>
            <person name="Goodwin L."/>
            <person name="Pitluck S."/>
            <person name="Teshima H."/>
            <person name="Detter J.C."/>
            <person name="Han C."/>
            <person name="Tapia R."/>
            <person name="Land M."/>
            <person name="Hauser L."/>
            <person name="Kyrpides N."/>
            <person name="Ivanova N."/>
            <person name="Ovchinnikova G."/>
            <person name="Siebers A.K."/>
            <person name="Allgaier M."/>
            <person name="Thelen M.P."/>
            <person name="Hugenholtz P."/>
            <person name="Gladden J."/>
            <person name="Woyke T."/>
        </authorList>
    </citation>
    <scope>NUCLEOTIDE SEQUENCE [LARGE SCALE GENOMIC DNA]</scope>
    <source>
        <strain evidence="6">11-1</strain>
    </source>
</reference>
<dbReference type="PANTHER" id="PTHR30404">
    <property type="entry name" value="N-ACETYLMURAMOYL-L-ALANINE AMIDASE"/>
    <property type="match status" value="1"/>
</dbReference>
<dbReference type="PANTHER" id="PTHR30404:SF0">
    <property type="entry name" value="N-ACETYLMURAMOYL-L-ALANINE AMIDASE AMIC"/>
    <property type="match status" value="1"/>
</dbReference>
<dbReference type="CDD" id="cd02696">
    <property type="entry name" value="MurNAc-LAA"/>
    <property type="match status" value="1"/>
</dbReference>
<evidence type="ECO:0000256" key="2">
    <source>
        <dbReference type="ARBA" id="ARBA00011901"/>
    </source>
</evidence>
<dbReference type="Pfam" id="PF01520">
    <property type="entry name" value="Amidase_3"/>
    <property type="match status" value="1"/>
</dbReference>
<keyword evidence="3 5" id="KW-0378">Hydrolase</keyword>
<keyword evidence="6" id="KW-1185">Reference proteome</keyword>
<evidence type="ECO:0000256" key="1">
    <source>
        <dbReference type="ARBA" id="ARBA00001561"/>
    </source>
</evidence>
<evidence type="ECO:0000313" key="6">
    <source>
        <dbReference type="Proteomes" id="UP000008632"/>
    </source>
</evidence>
<dbReference type="KEGG" id="psu:Psesu_1155"/>
<evidence type="ECO:0000313" key="5">
    <source>
        <dbReference type="EMBL" id="ADV27005.1"/>
    </source>
</evidence>
<dbReference type="SUPFAM" id="SSF53187">
    <property type="entry name" value="Zn-dependent exopeptidases"/>
    <property type="match status" value="1"/>
</dbReference>
<dbReference type="Gene3D" id="3.40.630.40">
    <property type="entry name" value="Zn-dependent exopeptidases"/>
    <property type="match status" value="1"/>
</dbReference>
<dbReference type="Proteomes" id="UP000008632">
    <property type="component" value="Chromosome"/>
</dbReference>
<organism evidence="5 6">
    <name type="scientific">Pseudoxanthomonas suwonensis (strain 11-1)</name>
    <dbReference type="NCBI Taxonomy" id="743721"/>
    <lineage>
        <taxon>Bacteria</taxon>
        <taxon>Pseudomonadati</taxon>
        <taxon>Pseudomonadota</taxon>
        <taxon>Gammaproteobacteria</taxon>
        <taxon>Lysobacterales</taxon>
        <taxon>Lysobacteraceae</taxon>
        <taxon>Pseudoxanthomonas</taxon>
    </lineage>
</organism>
<proteinExistence type="predicted"/>
<dbReference type="eggNOG" id="COG0860">
    <property type="taxonomic scope" value="Bacteria"/>
</dbReference>
<dbReference type="InterPro" id="IPR002508">
    <property type="entry name" value="MurNAc-LAA_cat"/>
</dbReference>
<accession>E6WS56</accession>
<dbReference type="InterPro" id="IPR050695">
    <property type="entry name" value="N-acetylmuramoyl_amidase_3"/>
</dbReference>
<feature type="domain" description="MurNAc-LAA" evidence="4">
    <location>
        <begin position="74"/>
        <end position="178"/>
    </location>
</feature>
<sequence length="186" mass="19543">MRSIYVSAGHSGTDPGAVANGRREADIAVEFRNLVRFYLDRHNEELAGGAPRTHKDAIHVGTDGAGTENLPLRQAAADARKFDVAVEFHCNAATSPAATGCEVLAGPKDMALAARISAALSGALGIRDRGAKPENAGQHQRLAFVQAGGLIVELFFITNPSDLAAYDARKWLAARAVARVLTEAAA</sequence>
<dbReference type="HOGENOM" id="CLU_094099_0_0_6"/>
<evidence type="ECO:0000259" key="4">
    <source>
        <dbReference type="SMART" id="SM00646"/>
    </source>
</evidence>
<protein>
    <recommendedName>
        <fullName evidence="2">N-acetylmuramoyl-L-alanine amidase</fullName>
        <ecNumber evidence="2">3.5.1.28</ecNumber>
    </recommendedName>
</protein>
<dbReference type="EMBL" id="CP002446">
    <property type="protein sequence ID" value="ADV27005.1"/>
    <property type="molecule type" value="Genomic_DNA"/>
</dbReference>
<name>E6WS56_PSEUU</name>
<dbReference type="GO" id="GO:0009253">
    <property type="term" value="P:peptidoglycan catabolic process"/>
    <property type="evidence" value="ECO:0007669"/>
    <property type="project" value="InterPro"/>
</dbReference>
<dbReference type="SMART" id="SM00646">
    <property type="entry name" value="Ami_3"/>
    <property type="match status" value="1"/>
</dbReference>
<dbReference type="RefSeq" id="WP_013534834.1">
    <property type="nucleotide sequence ID" value="NC_014924.1"/>
</dbReference>
<dbReference type="OrthoDB" id="7051801at2"/>
<dbReference type="GO" id="GO:0008745">
    <property type="term" value="F:N-acetylmuramoyl-L-alanine amidase activity"/>
    <property type="evidence" value="ECO:0007669"/>
    <property type="project" value="UniProtKB-EC"/>
</dbReference>
<gene>
    <name evidence="5" type="ordered locus">Psesu_1155</name>
</gene>
<dbReference type="EC" id="3.5.1.28" evidence="2"/>